<gene>
    <name evidence="2" type="ORF">PCOR1329_LOCUS82435</name>
</gene>
<proteinExistence type="predicted"/>
<protein>
    <submittedName>
        <fullName evidence="2">Uncharacterized protein</fullName>
    </submittedName>
</protein>
<organism evidence="2 3">
    <name type="scientific">Prorocentrum cordatum</name>
    <dbReference type="NCBI Taxonomy" id="2364126"/>
    <lineage>
        <taxon>Eukaryota</taxon>
        <taxon>Sar</taxon>
        <taxon>Alveolata</taxon>
        <taxon>Dinophyceae</taxon>
        <taxon>Prorocentrales</taxon>
        <taxon>Prorocentraceae</taxon>
        <taxon>Prorocentrum</taxon>
    </lineage>
</organism>
<evidence type="ECO:0000313" key="3">
    <source>
        <dbReference type="Proteomes" id="UP001189429"/>
    </source>
</evidence>
<evidence type="ECO:0000256" key="1">
    <source>
        <dbReference type="SAM" id="MobiDB-lite"/>
    </source>
</evidence>
<sequence>MSLWMFEDGVAWWSELKPGLTGGVQYLGDAMDHERWLLHPCTRKKDVWIIATPDLDELPGAGSAGVGEDIAETHPRPDNGSEPSRPERKLYQFRSYPGRKEFGGMIKWGYRAAATYDPGSEVAPPAPDDVPLPTDEMMPFSELFPRWPASALRARGKRPSDGSLRDALGLDADGAAAPRDVYPASDNRTLGGDYDNWRERFKGWHGLTRDSTQETFSHRPLESPGIALSLAKLFDLRGCDPRQWPLVWFRERKLDGLDRTCHEMRVLHVLYFAGVYDRLRALEPSHRTGPRATWEHAAPRMGTGALEDPVSPALQSYAARLAEDRADMAAALGQGGARGLRDVPAAAAEAADAGDAAAGARGPAASTRSAKKAWGRARRRAKMVLEAVHGLNWLAGYDAWGPSQEPASPGVLTPEVMARVEGLVKDWGPMPEALLGRGALRDLLRGQSLCELDTGPANLAAFDADLVSLPNYVSGPPPIESLLDAEVSRYLEAHHELMLRPVTDLESIESETREIAPYTDRKLLYSEKAYRGFVRRLWDLGMLDAALRSMERIGVFFVWKSNKTRLRLIIGVRLCTSEAFANVEVGDGVFAGLERVRLYLGMADVKDCFRRLQAPAWHRPYFAWAEVPARVLGLRELDGVQLKPTDAAWPTSASMCMGFAWSLYFAQKTSGRLAAAAPSLRGSALLRDRSPPLVLAEGRPRHCVYVDNLGAYARGRGLAQNAAREWEASFADHGLELHGGEVVSRGIRALGCRLGGQRLRAATAPERFLKVWAASEEILRRGKCAVRLKAFSAAASPDSTPDSCSVSTSAPGCAEAEAPASLGAPFERQSWGQGSRADDAETVFPDVGPAKRLGAPAADDGAGPAGHLGAALGIEKEGLSLLGGKTVTANVRRYYSSHLQDFETSAEGLGPTLPGDGDGDDWLVKFVRASFLSGGQPDYGGKGPSAFADRHPAFIRAGMRRLPRAWRCLRGWRRLAPGRSGRPLPQAVWKAIAADLCLRGRKLTAAAAPLGVWAYLRPRRFGPITCPPPPLAREISRRWSPIIYPKGMGVAADRGAMGGSVVLGSRWQLELTPLWSPLTGVPSDGPVWAFARPALVRKFKGACSQLGVSAVPCLVRHSSPSVDRDLQLRPRDEVCERGRWARRKSVVRCGGAATLSKAWHCLPLATRASCGALDARLEELPLRSASRVAGHAERCLDQLDVKNLRCVEAVVRWVMQIAMVVQRSPRRPDFSGTEGVIAGSTRVLMVIGSCFAISDQDLFFDLARGAGLRAFQEPAAVVGLGLHAANGAELRTWAGHAVAPPWLRPCLLSVLQEVYHFIGDGARRRAVFPKLVRGELRVAAIACFGAPAPAYADAGRLERPPLARTLAASEVDAGACAAAYLDQLSVVTDGIGSALEEDDAKFADAAVRAGGPAGAWWALGRASSSSVKSATLRASRDGRRVGLLGVGLRVAAPFEIERGAECDLAQGKTQLLVLSEIRSGKIWAVHLGVYGVLSGRLFSQAAVVLPGVMFQALTWQRMSVSAATLKLRRSAVGAIAEWRREEADLHSRPSETLELAEADVLRSQPAAGRAFAGRWAVVFAVAESGRRTKTGRVNDAVDVGARGREWARDLATALTDSVLPDERVFDFDHATDEREVIARDAVQQEQQGQHPHSPSLDEIAKMFWKEVQPLRNAISSLERRLTDMSGLIETRFDEAEEHIEDISIRLTNLENHQNAEFEDTTARVAAHRVLMLILPEQECH</sequence>
<feature type="non-terminal residue" evidence="2">
    <location>
        <position position="1740"/>
    </location>
</feature>
<evidence type="ECO:0000313" key="2">
    <source>
        <dbReference type="EMBL" id="CAK0907421.1"/>
    </source>
</evidence>
<comment type="caution">
    <text evidence="2">The sequence shown here is derived from an EMBL/GenBank/DDBJ whole genome shotgun (WGS) entry which is preliminary data.</text>
</comment>
<feature type="region of interest" description="Disordered" evidence="1">
    <location>
        <begin position="826"/>
        <end position="861"/>
    </location>
</feature>
<dbReference type="EMBL" id="CAUYUJ010021851">
    <property type="protein sequence ID" value="CAK0907421.1"/>
    <property type="molecule type" value="Genomic_DNA"/>
</dbReference>
<name>A0ABN9Y9R6_9DINO</name>
<keyword evidence="3" id="KW-1185">Reference proteome</keyword>
<feature type="compositionally biased region" description="Basic and acidic residues" evidence="1">
    <location>
        <begin position="71"/>
        <end position="90"/>
    </location>
</feature>
<dbReference type="Proteomes" id="UP001189429">
    <property type="component" value="Unassembled WGS sequence"/>
</dbReference>
<feature type="compositionally biased region" description="Low complexity" evidence="1">
    <location>
        <begin position="354"/>
        <end position="368"/>
    </location>
</feature>
<feature type="region of interest" description="Disordered" evidence="1">
    <location>
        <begin position="60"/>
        <end position="90"/>
    </location>
</feature>
<feature type="region of interest" description="Disordered" evidence="1">
    <location>
        <begin position="354"/>
        <end position="373"/>
    </location>
</feature>
<reference evidence="2" key="1">
    <citation type="submission" date="2023-10" db="EMBL/GenBank/DDBJ databases">
        <authorList>
            <person name="Chen Y."/>
            <person name="Shah S."/>
            <person name="Dougan E. K."/>
            <person name="Thang M."/>
            <person name="Chan C."/>
        </authorList>
    </citation>
    <scope>NUCLEOTIDE SEQUENCE [LARGE SCALE GENOMIC DNA]</scope>
</reference>
<accession>A0ABN9Y9R6</accession>